<dbReference type="GO" id="GO:0003700">
    <property type="term" value="F:DNA-binding transcription factor activity"/>
    <property type="evidence" value="ECO:0007669"/>
    <property type="project" value="InterPro"/>
</dbReference>
<dbReference type="PANTHER" id="PTHR33154:SF18">
    <property type="entry name" value="ARSENICAL RESISTANCE OPERON REPRESSOR"/>
    <property type="match status" value="1"/>
</dbReference>
<dbReference type="InterPro" id="IPR018334">
    <property type="entry name" value="ArsR_HTH"/>
</dbReference>
<dbReference type="EMBL" id="PNHF01000016">
    <property type="protein sequence ID" value="PMC62065.1"/>
    <property type="molecule type" value="Genomic_DNA"/>
</dbReference>
<dbReference type="InterPro" id="IPR001845">
    <property type="entry name" value="HTH_ArsR_DNA-bd_dom"/>
</dbReference>
<name>A0A2N6SYB4_9CORY</name>
<dbReference type="PROSITE" id="PS00846">
    <property type="entry name" value="HTH_ARSR_1"/>
    <property type="match status" value="1"/>
</dbReference>
<protein>
    <submittedName>
        <fullName evidence="5">Transcriptional regulator</fullName>
    </submittedName>
</protein>
<dbReference type="STRING" id="1725.WU86_04835"/>
<comment type="caution">
    <text evidence="5">The sequence shown here is derived from an EMBL/GenBank/DDBJ whole genome shotgun (WGS) entry which is preliminary data.</text>
</comment>
<evidence type="ECO:0000313" key="6">
    <source>
        <dbReference type="Proteomes" id="UP000235363"/>
    </source>
</evidence>
<evidence type="ECO:0000256" key="3">
    <source>
        <dbReference type="ARBA" id="ARBA00023163"/>
    </source>
</evidence>
<dbReference type="Pfam" id="PF01022">
    <property type="entry name" value="HTH_5"/>
    <property type="match status" value="1"/>
</dbReference>
<dbReference type="CDD" id="cd00090">
    <property type="entry name" value="HTH_ARSR"/>
    <property type="match status" value="1"/>
</dbReference>
<proteinExistence type="predicted"/>
<dbReference type="RefSeq" id="WP_102213136.1">
    <property type="nucleotide sequence ID" value="NZ_PNHF01000016.1"/>
</dbReference>
<dbReference type="PRINTS" id="PR00778">
    <property type="entry name" value="HTHARSR"/>
</dbReference>
<dbReference type="InterPro" id="IPR036388">
    <property type="entry name" value="WH-like_DNA-bd_sf"/>
</dbReference>
<dbReference type="Gene3D" id="1.10.10.10">
    <property type="entry name" value="Winged helix-like DNA-binding domain superfamily/Winged helix DNA-binding domain"/>
    <property type="match status" value="1"/>
</dbReference>
<keyword evidence="1" id="KW-0805">Transcription regulation</keyword>
<sequence>MTPDQCCSGTGLPGAGESGADDLAAGFRLLGDPTRLKLLGILARRDCDDVCACDLSDALDLTPATISHHMKKLVDAGMVTVERRGRWAHYRLLPAGFAPLRAALEL</sequence>
<dbReference type="GO" id="GO:0003677">
    <property type="term" value="F:DNA binding"/>
    <property type="evidence" value="ECO:0007669"/>
    <property type="project" value="UniProtKB-KW"/>
</dbReference>
<accession>A0A2N6SYB4</accession>
<keyword evidence="2" id="KW-0238">DNA-binding</keyword>
<dbReference type="SMART" id="SM00418">
    <property type="entry name" value="HTH_ARSR"/>
    <property type="match status" value="1"/>
</dbReference>
<organism evidence="5 6">
    <name type="scientific">Corynebacterium xerosis</name>
    <dbReference type="NCBI Taxonomy" id="1725"/>
    <lineage>
        <taxon>Bacteria</taxon>
        <taxon>Bacillati</taxon>
        <taxon>Actinomycetota</taxon>
        <taxon>Actinomycetes</taxon>
        <taxon>Mycobacteriales</taxon>
        <taxon>Corynebacteriaceae</taxon>
        <taxon>Corynebacterium</taxon>
    </lineage>
</organism>
<dbReference type="AlphaFoldDB" id="A0A2N6SYB4"/>
<gene>
    <name evidence="5" type="ORF">CJ204_07675</name>
</gene>
<evidence type="ECO:0000313" key="5">
    <source>
        <dbReference type="EMBL" id="PMC62065.1"/>
    </source>
</evidence>
<feature type="domain" description="HTH arsR-type" evidence="4">
    <location>
        <begin position="15"/>
        <end position="106"/>
    </location>
</feature>
<evidence type="ECO:0000256" key="1">
    <source>
        <dbReference type="ARBA" id="ARBA00023015"/>
    </source>
</evidence>
<dbReference type="PANTHER" id="PTHR33154">
    <property type="entry name" value="TRANSCRIPTIONAL REGULATOR, ARSR FAMILY"/>
    <property type="match status" value="1"/>
</dbReference>
<dbReference type="NCBIfam" id="NF033788">
    <property type="entry name" value="HTH_metalloreg"/>
    <property type="match status" value="1"/>
</dbReference>
<dbReference type="InterPro" id="IPR036390">
    <property type="entry name" value="WH_DNA-bd_sf"/>
</dbReference>
<keyword evidence="3" id="KW-0804">Transcription</keyword>
<evidence type="ECO:0000256" key="2">
    <source>
        <dbReference type="ARBA" id="ARBA00023125"/>
    </source>
</evidence>
<dbReference type="InterPro" id="IPR051081">
    <property type="entry name" value="HTH_MetalResp_TranReg"/>
</dbReference>
<dbReference type="PROSITE" id="PS50987">
    <property type="entry name" value="HTH_ARSR_2"/>
    <property type="match status" value="1"/>
</dbReference>
<evidence type="ECO:0000259" key="4">
    <source>
        <dbReference type="PROSITE" id="PS50987"/>
    </source>
</evidence>
<dbReference type="InterPro" id="IPR011991">
    <property type="entry name" value="ArsR-like_HTH"/>
</dbReference>
<dbReference type="SUPFAM" id="SSF46785">
    <property type="entry name" value="Winged helix' DNA-binding domain"/>
    <property type="match status" value="1"/>
</dbReference>
<dbReference type="Proteomes" id="UP000235363">
    <property type="component" value="Unassembled WGS sequence"/>
</dbReference>
<reference evidence="5 6" key="1">
    <citation type="submission" date="2017-09" db="EMBL/GenBank/DDBJ databases">
        <title>Bacterial strain isolated from the female urinary microbiota.</title>
        <authorList>
            <person name="Thomas-White K."/>
            <person name="Kumar N."/>
            <person name="Forster S."/>
            <person name="Putonti C."/>
            <person name="Lawley T."/>
            <person name="Wolfe A.J."/>
        </authorList>
    </citation>
    <scope>NUCLEOTIDE SEQUENCE [LARGE SCALE GENOMIC DNA]</scope>
    <source>
        <strain evidence="5 6">UMB0908</strain>
    </source>
</reference>